<dbReference type="STRING" id="1631356.VV01_14255"/>
<feature type="compositionally biased region" description="Low complexity" evidence="1">
    <location>
        <begin position="218"/>
        <end position="228"/>
    </location>
</feature>
<sequence length="333" mass="35729">MSSSSLIFLVIVIIWAAYLLQHWVRRREHLATARSVDRFSEGMRVLERRPTSLHGATEAADAEHGAVLAATTEQPRPTLRAGAPMTHDEFDEPPNPSRTNGSHPIPAARDAQSPVEHERVKPQQVRAAALVGTVALFALVVVLTPFGITPWWTPLLMLVGLGGVVAWLRSAAVKAAYAAHAETAPARPERRPAPRRAPRAERTAPAGSAEVYDDAPATERTAPAAAEEISASVSDDPHAWKPVEVPPPTYTLKAKAERPEPVVADEPVFDAAAHEPVSVEAEPTPAQAPVAEPEPAAEPEQPAYAQMAVEDLPFDGLALDEELEDLPPVHRAG</sequence>
<gene>
    <name evidence="3" type="ORF">VV01_14255</name>
</gene>
<dbReference type="AlphaFoldDB" id="A0A0L6CKL3"/>
<feature type="compositionally biased region" description="Low complexity" evidence="1">
    <location>
        <begin position="279"/>
        <end position="303"/>
    </location>
</feature>
<feature type="compositionally biased region" description="Basic and acidic residues" evidence="1">
    <location>
        <begin position="187"/>
        <end position="202"/>
    </location>
</feature>
<organism evidence="3 4">
    <name type="scientific">Luteipulveratus halotolerans</name>
    <dbReference type="NCBI Taxonomy" id="1631356"/>
    <lineage>
        <taxon>Bacteria</taxon>
        <taxon>Bacillati</taxon>
        <taxon>Actinomycetota</taxon>
        <taxon>Actinomycetes</taxon>
        <taxon>Micrococcales</taxon>
        <taxon>Dermacoccaceae</taxon>
        <taxon>Luteipulveratus</taxon>
    </lineage>
</organism>
<keyword evidence="2" id="KW-1133">Transmembrane helix</keyword>
<feature type="region of interest" description="Disordered" evidence="1">
    <location>
        <begin position="72"/>
        <end position="112"/>
    </location>
</feature>
<accession>A0A0L6CKL3</accession>
<dbReference type="PATRIC" id="fig|1631356.3.peg.2805"/>
<protein>
    <submittedName>
        <fullName evidence="3">Uncharacterized protein</fullName>
    </submittedName>
</protein>
<keyword evidence="4" id="KW-1185">Reference proteome</keyword>
<dbReference type="OrthoDB" id="3218604at2"/>
<dbReference type="EMBL" id="LAIR01000002">
    <property type="protein sequence ID" value="KNX38043.1"/>
    <property type="molecule type" value="Genomic_DNA"/>
</dbReference>
<dbReference type="Proteomes" id="UP000037397">
    <property type="component" value="Unassembled WGS sequence"/>
</dbReference>
<feature type="transmembrane region" description="Helical" evidence="2">
    <location>
        <begin position="6"/>
        <end position="24"/>
    </location>
</feature>
<feature type="region of interest" description="Disordered" evidence="1">
    <location>
        <begin position="180"/>
        <end position="333"/>
    </location>
</feature>
<evidence type="ECO:0000256" key="1">
    <source>
        <dbReference type="SAM" id="MobiDB-lite"/>
    </source>
</evidence>
<evidence type="ECO:0000313" key="3">
    <source>
        <dbReference type="EMBL" id="KNX38043.1"/>
    </source>
</evidence>
<evidence type="ECO:0000313" key="4">
    <source>
        <dbReference type="Proteomes" id="UP000037397"/>
    </source>
</evidence>
<reference evidence="4" key="1">
    <citation type="submission" date="2015-03" db="EMBL/GenBank/DDBJ databases">
        <title>Luteipulveratus halotolerans sp. nov., a novel actinobacterium (Dermacoccaceae) from Sarawak, Malaysia.</title>
        <authorList>
            <person name="Juboi H."/>
            <person name="Basik A."/>
            <person name="Shamsul S.S."/>
            <person name="Arnold P."/>
            <person name="Schmitt E.K."/>
            <person name="Sanglier J.-J."/>
            <person name="Yeo T."/>
        </authorList>
    </citation>
    <scope>NUCLEOTIDE SEQUENCE [LARGE SCALE GENOMIC DNA]</scope>
    <source>
        <strain evidence="4">C296001</strain>
    </source>
</reference>
<keyword evidence="2" id="KW-0472">Membrane</keyword>
<name>A0A0L6CKL3_9MICO</name>
<evidence type="ECO:0000256" key="2">
    <source>
        <dbReference type="SAM" id="Phobius"/>
    </source>
</evidence>
<feature type="transmembrane region" description="Helical" evidence="2">
    <location>
        <begin position="151"/>
        <end position="168"/>
    </location>
</feature>
<feature type="transmembrane region" description="Helical" evidence="2">
    <location>
        <begin position="127"/>
        <end position="145"/>
    </location>
</feature>
<dbReference type="RefSeq" id="WP_050670455.1">
    <property type="nucleotide sequence ID" value="NZ_LAIR01000002.1"/>
</dbReference>
<proteinExistence type="predicted"/>
<keyword evidence="2" id="KW-0812">Transmembrane</keyword>
<comment type="caution">
    <text evidence="3">The sequence shown here is derived from an EMBL/GenBank/DDBJ whole genome shotgun (WGS) entry which is preliminary data.</text>
</comment>